<dbReference type="InterPro" id="IPR013120">
    <property type="entry name" value="FAR_NAD-bd"/>
</dbReference>
<dbReference type="RefSeq" id="WP_150216590.1">
    <property type="nucleotide sequence ID" value="NZ_CP029192.1"/>
</dbReference>
<reference evidence="3 4" key="1">
    <citation type="submission" date="2018-05" db="EMBL/GenBank/DDBJ databases">
        <title>Streptomyces venezuelae.</title>
        <authorList>
            <person name="Kim W."/>
            <person name="Lee N."/>
            <person name="Cho B.-K."/>
        </authorList>
    </citation>
    <scope>NUCLEOTIDE SEQUENCE [LARGE SCALE GENOMIC DNA]</scope>
    <source>
        <strain evidence="3 4">ATCC 14584</strain>
    </source>
</reference>
<organism evidence="3 4">
    <name type="scientific">Streptomyces venezuelae</name>
    <dbReference type="NCBI Taxonomy" id="54571"/>
    <lineage>
        <taxon>Bacteria</taxon>
        <taxon>Bacillati</taxon>
        <taxon>Actinomycetota</taxon>
        <taxon>Actinomycetes</taxon>
        <taxon>Kitasatosporales</taxon>
        <taxon>Streptomycetaceae</taxon>
        <taxon>Streptomyces</taxon>
    </lineage>
</organism>
<dbReference type="EMBL" id="CP029192">
    <property type="protein sequence ID" value="QES34520.1"/>
    <property type="molecule type" value="Genomic_DNA"/>
</dbReference>
<name>A0A5P2BX06_STRVZ</name>
<dbReference type="Pfam" id="PF07993">
    <property type="entry name" value="NAD_binding_4"/>
    <property type="match status" value="1"/>
</dbReference>
<dbReference type="PANTHER" id="PTHR48079">
    <property type="entry name" value="PROTEIN YEEZ"/>
    <property type="match status" value="1"/>
</dbReference>
<dbReference type="OrthoDB" id="3474872at2"/>
<dbReference type="InterPro" id="IPR051783">
    <property type="entry name" value="NAD(P)-dependent_oxidoreduct"/>
</dbReference>
<feature type="domain" description="Thioester reductase (TE)" evidence="2">
    <location>
        <begin position="82"/>
        <end position="259"/>
    </location>
</feature>
<accession>A0A5P2BX06</accession>
<evidence type="ECO:0000313" key="3">
    <source>
        <dbReference type="EMBL" id="QES34520.1"/>
    </source>
</evidence>
<dbReference type="Gene3D" id="3.40.50.720">
    <property type="entry name" value="NAD(P)-binding Rossmann-like Domain"/>
    <property type="match status" value="1"/>
</dbReference>
<dbReference type="PANTHER" id="PTHR48079:SF6">
    <property type="entry name" value="NAD(P)-BINDING DOMAIN-CONTAINING PROTEIN-RELATED"/>
    <property type="match status" value="1"/>
</dbReference>
<dbReference type="Proteomes" id="UP000322927">
    <property type="component" value="Chromosome"/>
</dbReference>
<dbReference type="GO" id="GO:0004029">
    <property type="term" value="F:aldehyde dehydrogenase (NAD+) activity"/>
    <property type="evidence" value="ECO:0007669"/>
    <property type="project" value="TreeGrafter"/>
</dbReference>
<dbReference type="AlphaFoldDB" id="A0A5P2BX06"/>
<dbReference type="SUPFAM" id="SSF51735">
    <property type="entry name" value="NAD(P)-binding Rossmann-fold domains"/>
    <property type="match status" value="1"/>
</dbReference>
<evidence type="ECO:0000313" key="4">
    <source>
        <dbReference type="Proteomes" id="UP000322927"/>
    </source>
</evidence>
<proteinExistence type="predicted"/>
<sequence length="403" mass="43058">MTGADGARPQYGNGWSSYPGGRQAGPPGTRGLRILVAGLTGQVGQGLLEACADAGEDAPEVIALVRRRPRAPQVFGPAVTRQVVGDVCRAGWGIGDADLDALGRIDAVIDLAGATDWTASHATLDRVNVLGASHGLELAGLLSERLGAAVPYLYASSVFVAGLTEGVVTEDLLTPEADRTPYELSKWTAERALVTRARRSGQPLLVARIGGVVGNSRTGRTTRRSSLYQLVSRRDEDKALRVLPAQRGARVDTLPRDVIGESLLRVLGHGRTTDFAAWRAGVVAQVAAGERAPTLAAILAQLESVDEGSRYHVPRLVPVSHRTLGTVTRAGTRYVRWSRQAGNRLHGLRYTSVNRIFERNRFAGLTGGWLPAVPLETVLRVTFDLAERPVAAPTAELPLGRFQ</sequence>
<protein>
    <recommendedName>
        <fullName evidence="2">Thioester reductase (TE) domain-containing protein</fullName>
    </recommendedName>
</protein>
<dbReference type="GO" id="GO:0005737">
    <property type="term" value="C:cytoplasm"/>
    <property type="evidence" value="ECO:0007669"/>
    <property type="project" value="TreeGrafter"/>
</dbReference>
<evidence type="ECO:0000256" key="1">
    <source>
        <dbReference type="SAM" id="MobiDB-lite"/>
    </source>
</evidence>
<dbReference type="InterPro" id="IPR036291">
    <property type="entry name" value="NAD(P)-bd_dom_sf"/>
</dbReference>
<evidence type="ECO:0000259" key="2">
    <source>
        <dbReference type="Pfam" id="PF07993"/>
    </source>
</evidence>
<gene>
    <name evidence="3" type="ORF">DEJ48_14930</name>
</gene>
<feature type="region of interest" description="Disordered" evidence="1">
    <location>
        <begin position="1"/>
        <end position="25"/>
    </location>
</feature>